<dbReference type="GO" id="GO:0042549">
    <property type="term" value="P:photosystem II stabilization"/>
    <property type="evidence" value="ECO:0007669"/>
    <property type="project" value="InterPro"/>
</dbReference>
<dbReference type="AlphaFoldDB" id="A0A7S1BM05"/>
<evidence type="ECO:0000256" key="3">
    <source>
        <dbReference type="ARBA" id="ARBA00023078"/>
    </source>
</evidence>
<keyword evidence="3" id="KW-0793">Thylakoid</keyword>
<dbReference type="SUPFAM" id="SSF81585">
    <property type="entry name" value="PsbU/PolX domain-like"/>
    <property type="match status" value="1"/>
</dbReference>
<sequence>MHIPKLIIRVNNPSNFKMKLVILAVLASTVAAFAPNAASQRMASSLAAENTDRRAFLNAALATSAAVVAASPAGAIRDYEAIGYLGGSDKVDLNNANVRVYLKMPGMYPAVAGKIVSHGPYASVGDVYKIDGLTGGEKEVLKKYESRFVVTAPSPDYVIDRINNGLYR</sequence>
<evidence type="ECO:0000256" key="2">
    <source>
        <dbReference type="ARBA" id="ARBA00010827"/>
    </source>
</evidence>
<dbReference type="Gene3D" id="1.10.150.320">
    <property type="entry name" value="Photosystem II 12 kDa extrinsic protein"/>
    <property type="match status" value="1"/>
</dbReference>
<gene>
    <name evidence="6" type="ORF">CHYS00102_LOCUS18896</name>
</gene>
<dbReference type="GO" id="GO:0019898">
    <property type="term" value="C:extrinsic component of membrane"/>
    <property type="evidence" value="ECO:0007669"/>
    <property type="project" value="InterPro"/>
</dbReference>
<dbReference type="EMBL" id="HBFR01026254">
    <property type="protein sequence ID" value="CAD8891690.1"/>
    <property type="molecule type" value="Transcribed_RNA"/>
</dbReference>
<name>A0A7S1BM05_9STRA</name>
<comment type="similarity">
    <text evidence="2">Belongs to the PsbU family.</text>
</comment>
<dbReference type="GO" id="GO:0015979">
    <property type="term" value="P:photosynthesis"/>
    <property type="evidence" value="ECO:0007669"/>
    <property type="project" value="InterPro"/>
</dbReference>
<dbReference type="InterPro" id="IPR010527">
    <property type="entry name" value="PSII_PsbU"/>
</dbReference>
<proteinExistence type="inferred from homology"/>
<organism evidence="6">
    <name type="scientific">Corethron hystrix</name>
    <dbReference type="NCBI Taxonomy" id="216773"/>
    <lineage>
        <taxon>Eukaryota</taxon>
        <taxon>Sar</taxon>
        <taxon>Stramenopiles</taxon>
        <taxon>Ochrophyta</taxon>
        <taxon>Bacillariophyta</taxon>
        <taxon>Coscinodiscophyceae</taxon>
        <taxon>Corethrophycidae</taxon>
        <taxon>Corethrales</taxon>
        <taxon>Corethraceae</taxon>
        <taxon>Corethron</taxon>
    </lineage>
</organism>
<evidence type="ECO:0000313" key="6">
    <source>
        <dbReference type="EMBL" id="CAD8891690.1"/>
    </source>
</evidence>
<evidence type="ECO:0000256" key="4">
    <source>
        <dbReference type="ARBA" id="ARBA00023136"/>
    </source>
</evidence>
<protein>
    <recommendedName>
        <fullName evidence="5">Photosystem II 12 kDa extrinsic protein</fullName>
    </recommendedName>
</protein>
<accession>A0A7S1BM05</accession>
<dbReference type="GO" id="GO:0009523">
    <property type="term" value="C:photosystem II"/>
    <property type="evidence" value="ECO:0007669"/>
    <property type="project" value="InterPro"/>
</dbReference>
<evidence type="ECO:0000256" key="1">
    <source>
        <dbReference type="ARBA" id="ARBA00004170"/>
    </source>
</evidence>
<keyword evidence="4" id="KW-0472">Membrane</keyword>
<evidence type="ECO:0000256" key="5">
    <source>
        <dbReference type="ARBA" id="ARBA00043089"/>
    </source>
</evidence>
<comment type="subcellular location">
    <subcellularLocation>
        <location evidence="1">Membrane</location>
        <topology evidence="1">Peripheral membrane protein</topology>
    </subcellularLocation>
</comment>
<dbReference type="NCBIfam" id="NF002708">
    <property type="entry name" value="PRK02515.1"/>
    <property type="match status" value="1"/>
</dbReference>
<dbReference type="Pfam" id="PF06514">
    <property type="entry name" value="PsbU"/>
    <property type="match status" value="1"/>
</dbReference>
<reference evidence="6" key="1">
    <citation type="submission" date="2021-01" db="EMBL/GenBank/DDBJ databases">
        <authorList>
            <person name="Corre E."/>
            <person name="Pelletier E."/>
            <person name="Niang G."/>
            <person name="Scheremetjew M."/>
            <person name="Finn R."/>
            <person name="Kale V."/>
            <person name="Holt S."/>
            <person name="Cochrane G."/>
            <person name="Meng A."/>
            <person name="Brown T."/>
            <person name="Cohen L."/>
        </authorList>
    </citation>
    <scope>NUCLEOTIDE SEQUENCE</scope>
    <source>
        <strain evidence="6">308</strain>
    </source>
</reference>